<dbReference type="EMBL" id="AYKW01000006">
    <property type="protein sequence ID" value="PIL33916.1"/>
    <property type="molecule type" value="Genomic_DNA"/>
</dbReference>
<evidence type="ECO:0000313" key="2">
    <source>
        <dbReference type="Proteomes" id="UP000230002"/>
    </source>
</evidence>
<proteinExistence type="predicted"/>
<dbReference type="AlphaFoldDB" id="A0A2G8SJG2"/>
<dbReference type="Proteomes" id="UP000230002">
    <property type="component" value="Unassembled WGS sequence"/>
</dbReference>
<keyword evidence="2" id="KW-1185">Reference proteome</keyword>
<organism evidence="1 2">
    <name type="scientific">Ganoderma sinense ZZ0214-1</name>
    <dbReference type="NCBI Taxonomy" id="1077348"/>
    <lineage>
        <taxon>Eukaryota</taxon>
        <taxon>Fungi</taxon>
        <taxon>Dikarya</taxon>
        <taxon>Basidiomycota</taxon>
        <taxon>Agaricomycotina</taxon>
        <taxon>Agaricomycetes</taxon>
        <taxon>Polyporales</taxon>
        <taxon>Polyporaceae</taxon>
        <taxon>Ganoderma</taxon>
    </lineage>
</organism>
<sequence>MDIRHPPLEGLAPSAYTLADKHLIPLSPKVFAPLLRRFEHLSQRYPLGILIASCIGMRPRMGFLNRKAIPGVSDRRPRLCIRAVAPTLVGRGGGLAGRWVPTNPPHHRLDSGL</sequence>
<evidence type="ECO:0000313" key="1">
    <source>
        <dbReference type="EMBL" id="PIL33916.1"/>
    </source>
</evidence>
<comment type="caution">
    <text evidence="1">The sequence shown here is derived from an EMBL/GenBank/DDBJ whole genome shotgun (WGS) entry which is preliminary data.</text>
</comment>
<name>A0A2G8SJG2_9APHY</name>
<reference evidence="1 2" key="1">
    <citation type="journal article" date="2015" name="Sci. Rep.">
        <title>Chromosome-level genome map provides insights into diverse defense mechanisms in the medicinal fungus Ganoderma sinense.</title>
        <authorList>
            <person name="Zhu Y."/>
            <person name="Xu J."/>
            <person name="Sun C."/>
            <person name="Zhou S."/>
            <person name="Xu H."/>
            <person name="Nelson D.R."/>
            <person name="Qian J."/>
            <person name="Song J."/>
            <person name="Luo H."/>
            <person name="Xiang L."/>
            <person name="Li Y."/>
            <person name="Xu Z."/>
            <person name="Ji A."/>
            <person name="Wang L."/>
            <person name="Lu S."/>
            <person name="Hayward A."/>
            <person name="Sun W."/>
            <person name="Li X."/>
            <person name="Schwartz D.C."/>
            <person name="Wang Y."/>
            <person name="Chen S."/>
        </authorList>
    </citation>
    <scope>NUCLEOTIDE SEQUENCE [LARGE SCALE GENOMIC DNA]</scope>
    <source>
        <strain evidence="1 2">ZZ0214-1</strain>
    </source>
</reference>
<protein>
    <submittedName>
        <fullName evidence="1">Uncharacterized protein</fullName>
    </submittedName>
</protein>
<accession>A0A2G8SJG2</accession>
<gene>
    <name evidence="1" type="ORF">GSI_03623</name>
</gene>